<dbReference type="KEGG" id="abri:DFR85_04500"/>
<dbReference type="GeneID" id="36831390"/>
<dbReference type="InterPro" id="IPR024654">
    <property type="entry name" value="Calcineurin-like_PHP_lpxH"/>
</dbReference>
<dbReference type="Gene3D" id="3.60.21.10">
    <property type="match status" value="1"/>
</dbReference>
<dbReference type="Proteomes" id="UP000248044">
    <property type="component" value="Chromosome"/>
</dbReference>
<gene>
    <name evidence="2" type="ORF">DFR85_04500</name>
</gene>
<dbReference type="InterPro" id="IPR000979">
    <property type="entry name" value="Phosphodiesterase_MJ0936/Vps29"/>
</dbReference>
<sequence>MRKLSAKAKNSLILSDIHYPHCDVEKIVEILNKENPDLVVLLGDIIVEKENDYKKFLKELNYKRKIIYIRGDEDVINGDTDILFLNVKNRNYILLHGNQYFNERAEYRFAKILKKINRNLPPLLFCLSFKILLRTTDYLILGHSHALVKFDNIKCANAGTLSDNHNIYMDKGYIKIDNNVELIKI</sequence>
<proteinExistence type="predicted"/>
<dbReference type="SUPFAM" id="SSF56300">
    <property type="entry name" value="Metallo-dependent phosphatases"/>
    <property type="match status" value="1"/>
</dbReference>
<dbReference type="AlphaFoldDB" id="A0A2U9IIV1"/>
<dbReference type="InterPro" id="IPR029052">
    <property type="entry name" value="Metallo-depent_PP-like"/>
</dbReference>
<protein>
    <submittedName>
        <fullName evidence="2">Metallophosphoesterase</fullName>
    </submittedName>
</protein>
<evidence type="ECO:0000313" key="3">
    <source>
        <dbReference type="Proteomes" id="UP000248044"/>
    </source>
</evidence>
<evidence type="ECO:0000313" key="2">
    <source>
        <dbReference type="EMBL" id="AWR95906.1"/>
    </source>
</evidence>
<dbReference type="Pfam" id="PF12850">
    <property type="entry name" value="Metallophos_2"/>
    <property type="match status" value="1"/>
</dbReference>
<dbReference type="RefSeq" id="WP_110271784.1">
    <property type="nucleotide sequence ID" value="NZ_CP029289.2"/>
</dbReference>
<evidence type="ECO:0000259" key="1">
    <source>
        <dbReference type="Pfam" id="PF12850"/>
    </source>
</evidence>
<reference evidence="2 3" key="1">
    <citation type="submission" date="2018-05" db="EMBL/GenBank/DDBJ databases">
        <title>Complete Genome Sequences of Extremely Thermoacidophilic, Metal-Mobilizing Type-Strain Members of the Archaeal Family Sulfolobaceae: Acidianus brierleyi DSM-1651T, Acidianus sulfidivorans DSM-18786T, Metallosphaera hakonensis DSM-7519T, and Metallosphaera prunae DSM-10039T.</title>
        <authorList>
            <person name="Counts J.A."/>
            <person name="Kelly R.M."/>
        </authorList>
    </citation>
    <scope>NUCLEOTIDE SEQUENCE [LARGE SCALE GENOMIC DNA]</scope>
    <source>
        <strain evidence="2 3">DSM 1651</strain>
    </source>
</reference>
<feature type="domain" description="Calcineurin-like phosphoesterase" evidence="1">
    <location>
        <begin position="12"/>
        <end position="161"/>
    </location>
</feature>
<dbReference type="PANTHER" id="PTHR11124">
    <property type="entry name" value="VACUOLAR SORTING PROTEIN VPS29"/>
    <property type="match status" value="1"/>
</dbReference>
<dbReference type="EMBL" id="CP029289">
    <property type="protein sequence ID" value="AWR95906.1"/>
    <property type="molecule type" value="Genomic_DNA"/>
</dbReference>
<keyword evidence="3" id="KW-1185">Reference proteome</keyword>
<accession>A0A2U9IIV1</accession>
<name>A0A2U9IIV1_9CREN</name>
<dbReference type="OrthoDB" id="43845at2157"/>
<organism evidence="2 3">
    <name type="scientific">Acidianus brierleyi</name>
    <dbReference type="NCBI Taxonomy" id="41673"/>
    <lineage>
        <taxon>Archaea</taxon>
        <taxon>Thermoproteota</taxon>
        <taxon>Thermoprotei</taxon>
        <taxon>Sulfolobales</taxon>
        <taxon>Sulfolobaceae</taxon>
        <taxon>Acidianus</taxon>
    </lineage>
</organism>